<keyword evidence="3" id="KW-1003">Cell membrane</keyword>
<keyword evidence="7 11" id="KW-0472">Membrane</keyword>
<evidence type="ECO:0000256" key="9">
    <source>
        <dbReference type="ARBA" id="ARBA00023180"/>
    </source>
</evidence>
<dbReference type="EMBL" id="CATQJL010000223">
    <property type="protein sequence ID" value="CAJ0598004.1"/>
    <property type="molecule type" value="Genomic_DNA"/>
</dbReference>
<dbReference type="Pfam" id="PF02793">
    <property type="entry name" value="HRM"/>
    <property type="match status" value="1"/>
</dbReference>
<dbReference type="AlphaFoldDB" id="A0AA36GTU3"/>
<keyword evidence="9" id="KW-0325">Glycoprotein</keyword>
<feature type="transmembrane region" description="Helical" evidence="11">
    <location>
        <begin position="201"/>
        <end position="228"/>
    </location>
</feature>
<reference evidence="14" key="1">
    <citation type="submission" date="2023-07" db="EMBL/GenBank/DDBJ databases">
        <authorList>
            <consortium name="CYATHOMIX"/>
        </authorList>
    </citation>
    <scope>NUCLEOTIDE SEQUENCE</scope>
    <source>
        <strain evidence="14">N/A</strain>
    </source>
</reference>
<evidence type="ECO:0000313" key="14">
    <source>
        <dbReference type="EMBL" id="CAJ0598004.1"/>
    </source>
</evidence>
<dbReference type="PROSITE" id="PS50227">
    <property type="entry name" value="G_PROTEIN_RECEP_F2_3"/>
    <property type="match status" value="1"/>
</dbReference>
<feature type="transmembrane region" description="Helical" evidence="11">
    <location>
        <begin position="360"/>
        <end position="383"/>
    </location>
</feature>
<feature type="transmembrane region" description="Helical" evidence="11">
    <location>
        <begin position="318"/>
        <end position="340"/>
    </location>
</feature>
<proteinExistence type="inferred from homology"/>
<dbReference type="InterPro" id="IPR000832">
    <property type="entry name" value="GPCR_2_secretin-like"/>
</dbReference>
<dbReference type="SUPFAM" id="SSF111418">
    <property type="entry name" value="Hormone receptor domain"/>
    <property type="match status" value="1"/>
</dbReference>
<dbReference type="GO" id="GO:0008528">
    <property type="term" value="F:G protein-coupled peptide receptor activity"/>
    <property type="evidence" value="ECO:0007669"/>
    <property type="project" value="TreeGrafter"/>
</dbReference>
<evidence type="ECO:0000256" key="5">
    <source>
        <dbReference type="ARBA" id="ARBA00022989"/>
    </source>
</evidence>
<dbReference type="InterPro" id="IPR050332">
    <property type="entry name" value="GPCR_2"/>
</dbReference>
<evidence type="ECO:0000256" key="7">
    <source>
        <dbReference type="ARBA" id="ARBA00023136"/>
    </source>
</evidence>
<feature type="non-terminal residue" evidence="14">
    <location>
        <position position="1"/>
    </location>
</feature>
<dbReference type="PROSITE" id="PS00650">
    <property type="entry name" value="G_PROTEIN_RECEP_F2_2"/>
    <property type="match status" value="1"/>
</dbReference>
<dbReference type="PANTHER" id="PTHR45620:SF42">
    <property type="entry name" value="G-PROTEIN COUPLED RECEPTOR SEB-2"/>
    <property type="match status" value="1"/>
</dbReference>
<dbReference type="InterPro" id="IPR017981">
    <property type="entry name" value="GPCR_2-like_7TM"/>
</dbReference>
<keyword evidence="4 11" id="KW-0812">Transmembrane</keyword>
<evidence type="ECO:0000256" key="3">
    <source>
        <dbReference type="ARBA" id="ARBA00022475"/>
    </source>
</evidence>
<evidence type="ECO:0000256" key="1">
    <source>
        <dbReference type="ARBA" id="ARBA00004651"/>
    </source>
</evidence>
<keyword evidence="8" id="KW-0675">Receptor</keyword>
<dbReference type="Proteomes" id="UP001176961">
    <property type="component" value="Unassembled WGS sequence"/>
</dbReference>
<name>A0AA36GTU3_CYLNA</name>
<keyword evidence="6" id="KW-0297">G-protein coupled receptor</keyword>
<dbReference type="GO" id="GO:0007166">
    <property type="term" value="P:cell surface receptor signaling pathway"/>
    <property type="evidence" value="ECO:0007669"/>
    <property type="project" value="InterPro"/>
</dbReference>
<feature type="transmembrane region" description="Helical" evidence="11">
    <location>
        <begin position="240"/>
        <end position="260"/>
    </location>
</feature>
<gene>
    <name evidence="14" type="ORF">CYNAS_LOCUS9987</name>
</gene>
<dbReference type="InterPro" id="IPR036445">
    <property type="entry name" value="GPCR_2_extracell_dom_sf"/>
</dbReference>
<evidence type="ECO:0000259" key="12">
    <source>
        <dbReference type="PROSITE" id="PS50227"/>
    </source>
</evidence>
<accession>A0AA36GTU3</accession>
<feature type="domain" description="G-protein coupled receptors family 2 profile 2" evidence="13">
    <location>
        <begin position="200"/>
        <end position="450"/>
    </location>
</feature>
<evidence type="ECO:0000256" key="10">
    <source>
        <dbReference type="ARBA" id="ARBA00023224"/>
    </source>
</evidence>
<evidence type="ECO:0000256" key="6">
    <source>
        <dbReference type="ARBA" id="ARBA00023040"/>
    </source>
</evidence>
<dbReference type="GO" id="GO:0007188">
    <property type="term" value="P:adenylate cyclase-modulating G protein-coupled receptor signaling pathway"/>
    <property type="evidence" value="ECO:0007669"/>
    <property type="project" value="TreeGrafter"/>
</dbReference>
<dbReference type="PRINTS" id="PR00249">
    <property type="entry name" value="GPCRSECRETIN"/>
</dbReference>
<comment type="subcellular location">
    <subcellularLocation>
        <location evidence="1">Cell membrane</location>
        <topology evidence="1">Multi-pass membrane protein</topology>
    </subcellularLocation>
</comment>
<dbReference type="PROSITE" id="PS00649">
    <property type="entry name" value="G_PROTEIN_RECEP_F2_1"/>
    <property type="match status" value="1"/>
</dbReference>
<protein>
    <submittedName>
        <fullName evidence="14">Uncharacterized protein</fullName>
    </submittedName>
</protein>
<feature type="transmembrane region" description="Helical" evidence="11">
    <location>
        <begin position="403"/>
        <end position="422"/>
    </location>
</feature>
<dbReference type="Pfam" id="PF00002">
    <property type="entry name" value="7tm_2"/>
    <property type="match status" value="1"/>
</dbReference>
<organism evidence="14 15">
    <name type="scientific">Cylicocyclus nassatus</name>
    <name type="common">Nematode worm</name>
    <dbReference type="NCBI Taxonomy" id="53992"/>
    <lineage>
        <taxon>Eukaryota</taxon>
        <taxon>Metazoa</taxon>
        <taxon>Ecdysozoa</taxon>
        <taxon>Nematoda</taxon>
        <taxon>Chromadorea</taxon>
        <taxon>Rhabditida</taxon>
        <taxon>Rhabditina</taxon>
        <taxon>Rhabditomorpha</taxon>
        <taxon>Strongyloidea</taxon>
        <taxon>Strongylidae</taxon>
        <taxon>Cylicocyclus</taxon>
    </lineage>
</organism>
<dbReference type="InterPro" id="IPR017983">
    <property type="entry name" value="GPCR_2_secretin-like_CS"/>
</dbReference>
<comment type="similarity">
    <text evidence="2">Belongs to the G-protein coupled receptor 2 family.</text>
</comment>
<dbReference type="Gene3D" id="1.20.1070.10">
    <property type="entry name" value="Rhodopsin 7-helix transmembrane proteins"/>
    <property type="match status" value="1"/>
</dbReference>
<dbReference type="Gene3D" id="4.10.1240.10">
    <property type="entry name" value="GPCR, family 2, extracellular hormone receptor domain"/>
    <property type="match status" value="1"/>
</dbReference>
<dbReference type="PROSITE" id="PS50261">
    <property type="entry name" value="G_PROTEIN_RECEP_F2_4"/>
    <property type="match status" value="1"/>
</dbReference>
<keyword evidence="15" id="KW-1185">Reference proteome</keyword>
<evidence type="ECO:0000313" key="15">
    <source>
        <dbReference type="Proteomes" id="UP001176961"/>
    </source>
</evidence>
<dbReference type="SUPFAM" id="SSF81321">
    <property type="entry name" value="Family A G protein-coupled receptor-like"/>
    <property type="match status" value="1"/>
</dbReference>
<dbReference type="SMART" id="SM00008">
    <property type="entry name" value="HormR"/>
    <property type="match status" value="1"/>
</dbReference>
<evidence type="ECO:0000256" key="8">
    <source>
        <dbReference type="ARBA" id="ARBA00023170"/>
    </source>
</evidence>
<evidence type="ECO:0000259" key="13">
    <source>
        <dbReference type="PROSITE" id="PS50261"/>
    </source>
</evidence>
<feature type="domain" description="G-protein coupled receptors family 2 profile 1" evidence="12">
    <location>
        <begin position="109"/>
        <end position="194"/>
    </location>
</feature>
<dbReference type="GO" id="GO:0005886">
    <property type="term" value="C:plasma membrane"/>
    <property type="evidence" value="ECO:0007669"/>
    <property type="project" value="UniProtKB-SubCell"/>
</dbReference>
<evidence type="ECO:0000256" key="2">
    <source>
        <dbReference type="ARBA" id="ARBA00005314"/>
    </source>
</evidence>
<sequence length="490" mass="55534">MSCRLSTNESFTPTVFDSISCASCFFYIYMLAHPYSSKYRTFKCPAGLAICSPNEEDCNCDNPRVVYNLPEYTLDRSQITSLADLRLEPPLNDKFAQFTEQCCAAARKCCRNTLLPNSQSPQQGCPATWDGWQCFEPAEAGSVVEGQCPPYIYGESASTDASLHSRKICTNSGWFIHPSSTSDWTDYAGCMMVQPEKAGKLLAGIIAYSISVVCLIPAIFILWFFRTLRHQPMFTVHRHLLISFLLLGLLYLITSSYFFFEGSPGFGQTNANHIVCRILFLIQLRYLRLATFSWMLAEGVYLFRLLQSDSADGDSLTIYKLLCWGVPAVISLIYGVLRLFYNNEKCWFEPTENGFVEATIRVPCLLALAVNIVIMSRILYILVKKLRHDPHLERIQYKKAVRAAVMLIPVFGLQFLFTIYRLEDITHQVINLTMDGLQGCAVSIIFCYTNKSVWDCAKKWWKGVCDSRSLEADLRTRMSIANDTKAPLVD</sequence>
<keyword evidence="10" id="KW-0807">Transducer</keyword>
<evidence type="ECO:0000256" key="4">
    <source>
        <dbReference type="ARBA" id="ARBA00022692"/>
    </source>
</evidence>
<dbReference type="InterPro" id="IPR001879">
    <property type="entry name" value="GPCR_2_extracellular_dom"/>
</dbReference>
<dbReference type="PANTHER" id="PTHR45620">
    <property type="entry name" value="PDF RECEPTOR-LIKE PROTEIN-RELATED"/>
    <property type="match status" value="1"/>
</dbReference>
<comment type="caution">
    <text evidence="14">The sequence shown here is derived from an EMBL/GenBank/DDBJ whole genome shotgun (WGS) entry which is preliminary data.</text>
</comment>
<evidence type="ECO:0000256" key="11">
    <source>
        <dbReference type="SAM" id="Phobius"/>
    </source>
</evidence>
<keyword evidence="5 11" id="KW-1133">Transmembrane helix</keyword>